<protein>
    <submittedName>
        <fullName evidence="1">Uncharacterized protein</fullName>
    </submittedName>
</protein>
<comment type="caution">
    <text evidence="1">The sequence shown here is derived from an EMBL/GenBank/DDBJ whole genome shotgun (WGS) entry which is preliminary data.</text>
</comment>
<accession>A0ABQ8JZ80</accession>
<sequence length="244" mass="27456">MPAEKQLQTLTVSYEKDLANIRQFLVISPGETLKEPSLQHCQMLRGKQNWEALITKLRSVHLDRTMKYCVEDSIIWCPSSSMRCLFVHPVHCYQPETHTFRPFDYNGFIKPGETRELCLSKGDTSFYCGTFRCAEASHLRTEDLIQLGVANQDRLFGYLVTRVMTLGSSVPPAGGASRSRLLRNAYLDGTILVRCHSMEYIGRNSTVSTFFVRCAGDGSAPGQPVANLTHNAGERHKRAKIEIP</sequence>
<evidence type="ECO:0000313" key="1">
    <source>
        <dbReference type="EMBL" id="KAH9829541.1"/>
    </source>
</evidence>
<evidence type="ECO:0000313" key="2">
    <source>
        <dbReference type="Proteomes" id="UP000814176"/>
    </source>
</evidence>
<dbReference type="Proteomes" id="UP000814176">
    <property type="component" value="Unassembled WGS sequence"/>
</dbReference>
<gene>
    <name evidence="1" type="ORF">C8Q71DRAFT_789788</name>
</gene>
<dbReference type="GeneID" id="72006009"/>
<keyword evidence="2" id="KW-1185">Reference proteome</keyword>
<dbReference type="RefSeq" id="XP_047772997.1">
    <property type="nucleotide sequence ID" value="XM_047925277.1"/>
</dbReference>
<organism evidence="1 2">
    <name type="scientific">Rhodofomes roseus</name>
    <dbReference type="NCBI Taxonomy" id="34475"/>
    <lineage>
        <taxon>Eukaryota</taxon>
        <taxon>Fungi</taxon>
        <taxon>Dikarya</taxon>
        <taxon>Basidiomycota</taxon>
        <taxon>Agaricomycotina</taxon>
        <taxon>Agaricomycetes</taxon>
        <taxon>Polyporales</taxon>
        <taxon>Rhodofomes</taxon>
    </lineage>
</organism>
<proteinExistence type="predicted"/>
<dbReference type="EMBL" id="JADCUA010000037">
    <property type="protein sequence ID" value="KAH9829541.1"/>
    <property type="molecule type" value="Genomic_DNA"/>
</dbReference>
<reference evidence="1 2" key="1">
    <citation type="journal article" date="2021" name="Environ. Microbiol.">
        <title>Gene family expansions and transcriptome signatures uncover fungal adaptations to wood decay.</title>
        <authorList>
            <person name="Hage H."/>
            <person name="Miyauchi S."/>
            <person name="Viragh M."/>
            <person name="Drula E."/>
            <person name="Min B."/>
            <person name="Chaduli D."/>
            <person name="Navarro D."/>
            <person name="Favel A."/>
            <person name="Norest M."/>
            <person name="Lesage-Meessen L."/>
            <person name="Balint B."/>
            <person name="Merenyi Z."/>
            <person name="de Eugenio L."/>
            <person name="Morin E."/>
            <person name="Martinez A.T."/>
            <person name="Baldrian P."/>
            <person name="Stursova M."/>
            <person name="Martinez M.J."/>
            <person name="Novotny C."/>
            <person name="Magnuson J.K."/>
            <person name="Spatafora J.W."/>
            <person name="Maurice S."/>
            <person name="Pangilinan J."/>
            <person name="Andreopoulos W."/>
            <person name="LaButti K."/>
            <person name="Hundley H."/>
            <person name="Na H."/>
            <person name="Kuo A."/>
            <person name="Barry K."/>
            <person name="Lipzen A."/>
            <person name="Henrissat B."/>
            <person name="Riley R."/>
            <person name="Ahrendt S."/>
            <person name="Nagy L.G."/>
            <person name="Grigoriev I.V."/>
            <person name="Martin F."/>
            <person name="Rosso M.N."/>
        </authorList>
    </citation>
    <scope>NUCLEOTIDE SEQUENCE [LARGE SCALE GENOMIC DNA]</scope>
    <source>
        <strain evidence="1 2">CIRM-BRFM 1785</strain>
    </source>
</reference>
<name>A0ABQ8JZ80_9APHY</name>